<keyword evidence="2" id="KW-1185">Reference proteome</keyword>
<gene>
    <name evidence="1" type="ORF">HHL22_08060</name>
</gene>
<dbReference type="Proteomes" id="UP000559626">
    <property type="component" value="Unassembled WGS sequence"/>
</dbReference>
<dbReference type="RefSeq" id="WP_169530409.1">
    <property type="nucleotide sequence ID" value="NZ_JABBGH010000001.1"/>
</dbReference>
<organism evidence="1 2">
    <name type="scientific">Hymenobacter polaris</name>
    <dbReference type="NCBI Taxonomy" id="2682546"/>
    <lineage>
        <taxon>Bacteria</taxon>
        <taxon>Pseudomonadati</taxon>
        <taxon>Bacteroidota</taxon>
        <taxon>Cytophagia</taxon>
        <taxon>Cytophagales</taxon>
        <taxon>Hymenobacteraceae</taxon>
        <taxon>Hymenobacter</taxon>
    </lineage>
</organism>
<comment type="caution">
    <text evidence="1">The sequence shown here is derived from an EMBL/GenBank/DDBJ whole genome shotgun (WGS) entry which is preliminary data.</text>
</comment>
<proteinExistence type="predicted"/>
<evidence type="ECO:0000313" key="2">
    <source>
        <dbReference type="Proteomes" id="UP000559626"/>
    </source>
</evidence>
<reference evidence="1 2" key="1">
    <citation type="submission" date="2020-04" db="EMBL/GenBank/DDBJ databases">
        <title>Hymenobacter polaris sp. nov., isolated from Arctic soil.</title>
        <authorList>
            <person name="Dahal R.H."/>
        </authorList>
    </citation>
    <scope>NUCLEOTIDE SEQUENCE [LARGE SCALE GENOMIC DNA]</scope>
    <source>
        <strain evidence="1 2">RP-2-7</strain>
    </source>
</reference>
<accession>A0A7Y0FLT9</accession>
<dbReference type="EMBL" id="JABBGH010000001">
    <property type="protein sequence ID" value="NML65157.1"/>
    <property type="molecule type" value="Genomic_DNA"/>
</dbReference>
<name>A0A7Y0FLT9_9BACT</name>
<sequence>MATGFYAFCLLSSVAQLHWVLKHGTFLVRRGESQGSMNLCHCANEEHGFLVEVRLTCNCQQANF</sequence>
<evidence type="ECO:0000313" key="1">
    <source>
        <dbReference type="EMBL" id="NML65157.1"/>
    </source>
</evidence>
<dbReference type="AlphaFoldDB" id="A0A7Y0FLT9"/>
<protein>
    <submittedName>
        <fullName evidence="1">Uncharacterized protein</fullName>
    </submittedName>
</protein>